<reference evidence="1 2" key="1">
    <citation type="submission" date="2019-12" db="EMBL/GenBank/DDBJ databases">
        <authorList>
            <person name="Floudas D."/>
            <person name="Bentzer J."/>
            <person name="Ahren D."/>
            <person name="Johansson T."/>
            <person name="Persson P."/>
            <person name="Tunlid A."/>
        </authorList>
    </citation>
    <scope>NUCLEOTIDE SEQUENCE [LARGE SCALE GENOMIC DNA]</scope>
    <source>
        <strain evidence="1 2">CBS 102.39</strain>
    </source>
</reference>
<organism evidence="1 2">
    <name type="scientific">Agrocybe pediades</name>
    <dbReference type="NCBI Taxonomy" id="84607"/>
    <lineage>
        <taxon>Eukaryota</taxon>
        <taxon>Fungi</taxon>
        <taxon>Dikarya</taxon>
        <taxon>Basidiomycota</taxon>
        <taxon>Agaricomycotina</taxon>
        <taxon>Agaricomycetes</taxon>
        <taxon>Agaricomycetidae</taxon>
        <taxon>Agaricales</taxon>
        <taxon>Agaricineae</taxon>
        <taxon>Strophariaceae</taxon>
        <taxon>Agrocybe</taxon>
    </lineage>
</organism>
<sequence length="313" mass="36229">MRNGYTLYSPFKNTMWQTPPPVTHSIPNDKAHSYPYARWFIKDNSELFFEGYTPFVRAARDTKGREVVIKLISDGRASPELEILKFLNTEKAREDPRNHTIPVIEFLTLETLTFVVMPRWGDLCLAGFATVHEVLHFAKIFLEAFVFLHENRIAHLDFLEQNAAIDALYPSRPRRDIEGLRDPSSARYCVMDFDYSSRYSADMSLDDVRETKPVDRLGNSPEPYNPFAVDFYACASRLQRWTRHIENVVPELGSFFEKVMQVDLKRGTQASEALQSFMELYNKVPESVLSQKIDTFLWAKGAARRKPWLQDSA</sequence>
<dbReference type="AlphaFoldDB" id="A0A8H4QH25"/>
<comment type="caution">
    <text evidence="1">The sequence shown here is derived from an EMBL/GenBank/DDBJ whole genome shotgun (WGS) entry which is preliminary data.</text>
</comment>
<dbReference type="EMBL" id="JAACJL010000058">
    <property type="protein sequence ID" value="KAF4610824.1"/>
    <property type="molecule type" value="Genomic_DNA"/>
</dbReference>
<dbReference type="Gene3D" id="3.30.200.20">
    <property type="entry name" value="Phosphorylase Kinase, domain 1"/>
    <property type="match status" value="1"/>
</dbReference>
<keyword evidence="2" id="KW-1185">Reference proteome</keyword>
<proteinExistence type="predicted"/>
<dbReference type="SUPFAM" id="SSF56112">
    <property type="entry name" value="Protein kinase-like (PK-like)"/>
    <property type="match status" value="1"/>
</dbReference>
<protein>
    <recommendedName>
        <fullName evidence="3">Protein kinase domain-containing protein</fullName>
    </recommendedName>
</protein>
<name>A0A8H4QH25_9AGAR</name>
<evidence type="ECO:0000313" key="1">
    <source>
        <dbReference type="EMBL" id="KAF4610824.1"/>
    </source>
</evidence>
<dbReference type="InterPro" id="IPR011009">
    <property type="entry name" value="Kinase-like_dom_sf"/>
</dbReference>
<gene>
    <name evidence="1" type="ORF">D9613_007278</name>
</gene>
<evidence type="ECO:0000313" key="2">
    <source>
        <dbReference type="Proteomes" id="UP000521872"/>
    </source>
</evidence>
<evidence type="ECO:0008006" key="3">
    <source>
        <dbReference type="Google" id="ProtNLM"/>
    </source>
</evidence>
<dbReference type="Proteomes" id="UP000521872">
    <property type="component" value="Unassembled WGS sequence"/>
</dbReference>
<dbReference type="Gene3D" id="1.10.510.10">
    <property type="entry name" value="Transferase(Phosphotransferase) domain 1"/>
    <property type="match status" value="1"/>
</dbReference>
<accession>A0A8H4QH25</accession>